<dbReference type="OrthoDB" id="10261782at2759"/>
<evidence type="ECO:0000256" key="1">
    <source>
        <dbReference type="SAM" id="MobiDB-lite"/>
    </source>
</evidence>
<proteinExistence type="predicted"/>
<feature type="region of interest" description="Disordered" evidence="1">
    <location>
        <begin position="92"/>
        <end position="143"/>
    </location>
</feature>
<dbReference type="AlphaFoldDB" id="A0A1E3B6A7"/>
<keyword evidence="4" id="KW-1185">Reference proteome</keyword>
<dbReference type="EMBL" id="JXNT01000011">
    <property type="protein sequence ID" value="ODM16428.1"/>
    <property type="molecule type" value="Genomic_DNA"/>
</dbReference>
<accession>A0A1E3B6A7</accession>
<feature type="signal peptide" evidence="2">
    <location>
        <begin position="1"/>
        <end position="20"/>
    </location>
</feature>
<reference evidence="3 4" key="1">
    <citation type="journal article" date="2016" name="BMC Genomics">
        <title>Comparative genomic and transcriptomic analyses of the Fuzhuan brick tea-fermentation fungus Aspergillus cristatus.</title>
        <authorList>
            <person name="Ge Y."/>
            <person name="Wang Y."/>
            <person name="Liu Y."/>
            <person name="Tan Y."/>
            <person name="Ren X."/>
            <person name="Zhang X."/>
            <person name="Hyde K.D."/>
            <person name="Liu Y."/>
            <person name="Liu Z."/>
        </authorList>
    </citation>
    <scope>NUCLEOTIDE SEQUENCE [LARGE SCALE GENOMIC DNA]</scope>
    <source>
        <strain evidence="3 4">GZAAS20.1005</strain>
    </source>
</reference>
<gene>
    <name evidence="3" type="ORF">SI65_07935</name>
</gene>
<protein>
    <submittedName>
        <fullName evidence="3">Uncharacterized protein</fullName>
    </submittedName>
</protein>
<keyword evidence="2" id="KW-0732">Signal</keyword>
<dbReference type="VEuPathDB" id="FungiDB:SI65_07935"/>
<feature type="chain" id="PRO_5009123501" evidence="2">
    <location>
        <begin position="21"/>
        <end position="519"/>
    </location>
</feature>
<evidence type="ECO:0000256" key="2">
    <source>
        <dbReference type="SAM" id="SignalP"/>
    </source>
</evidence>
<dbReference type="Proteomes" id="UP000094569">
    <property type="component" value="Unassembled WGS sequence"/>
</dbReference>
<organism evidence="3 4">
    <name type="scientific">Aspergillus cristatus</name>
    <name type="common">Chinese Fuzhuan brick tea-fermentation fungus</name>
    <name type="synonym">Eurotium cristatum</name>
    <dbReference type="NCBI Taxonomy" id="573508"/>
    <lineage>
        <taxon>Eukaryota</taxon>
        <taxon>Fungi</taxon>
        <taxon>Dikarya</taxon>
        <taxon>Ascomycota</taxon>
        <taxon>Pezizomycotina</taxon>
        <taxon>Eurotiomycetes</taxon>
        <taxon>Eurotiomycetidae</taxon>
        <taxon>Eurotiales</taxon>
        <taxon>Aspergillaceae</taxon>
        <taxon>Aspergillus</taxon>
        <taxon>Aspergillus subgen. Aspergillus</taxon>
    </lineage>
</organism>
<dbReference type="STRING" id="573508.A0A1E3B6A7"/>
<evidence type="ECO:0000313" key="4">
    <source>
        <dbReference type="Proteomes" id="UP000094569"/>
    </source>
</evidence>
<dbReference type="PANTHER" id="PTHR35204">
    <property type="entry name" value="YALI0A21131P"/>
    <property type="match status" value="1"/>
</dbReference>
<evidence type="ECO:0000313" key="3">
    <source>
        <dbReference type="EMBL" id="ODM16428.1"/>
    </source>
</evidence>
<name>A0A1E3B6A7_ASPCR</name>
<comment type="caution">
    <text evidence="3">The sequence shown here is derived from an EMBL/GenBank/DDBJ whole genome shotgun (WGS) entry which is preliminary data.</text>
</comment>
<sequence>MRPQFLSLALLASFSTSTVAHEESTKNANHIFNAIHSSMRQWGSSLYHNGMSFFLASVPAGTQLYHGGMSPDHVIGTEWLAFEPEHAMLFARMPPMGSQPGIPPGRGGHKGRRPGRGGPGGSGGQKPLSLEPPEDEEPKKSGWLQTYVPVRDLRLLYIDGMSAGKTSNGTLDSQNRVLFNDTVHDDRIMNEFERAKEFCRLSREVWDDRLDGVLRMEAGFEIILCSFERDLHLLREVEVKANKGGIPRHLPRPGKDHNKTMHELIPDAGPWMKAITARYHGIGGNRAKVNYDHFVTAYTYDLDIFGGASKALRPRLNHIDSTKLEPIRQDLKALIMGHDTDELSFDWQSVTDMVVEKYARTLKSLVSADITANTKQLHDDLKKVLDPFFDFGGRNITAEAERCATQFIPFTAPTQGIAARAVRSIADSICFTLLEAFEQPEYETAVSKIQDLVEYLAWTTWKECQGCAYNEVCVIPVWPMGIMEDWENPTCRDIRNPQGSGVEYWGWDFIPGPTELDDS</sequence>
<dbReference type="PANTHER" id="PTHR35204:SF1">
    <property type="entry name" value="ENTEROTOXIN"/>
    <property type="match status" value="1"/>
</dbReference>
<dbReference type="InterPro" id="IPR038921">
    <property type="entry name" value="YOR389W-like"/>
</dbReference>